<feature type="compositionally biased region" description="Basic and acidic residues" evidence="1">
    <location>
        <begin position="45"/>
        <end position="58"/>
    </location>
</feature>
<name>A0A9W8HL97_9FUNG</name>
<feature type="compositionally biased region" description="Low complexity" evidence="1">
    <location>
        <begin position="25"/>
        <end position="35"/>
    </location>
</feature>
<feature type="compositionally biased region" description="Gly residues" evidence="1">
    <location>
        <begin position="70"/>
        <end position="83"/>
    </location>
</feature>
<dbReference type="EMBL" id="JANBUL010000040">
    <property type="protein sequence ID" value="KAJ2783763.1"/>
    <property type="molecule type" value="Genomic_DNA"/>
</dbReference>
<accession>A0A9W8HL97</accession>
<feature type="compositionally biased region" description="Gly residues" evidence="1">
    <location>
        <begin position="136"/>
        <end position="148"/>
    </location>
</feature>
<proteinExistence type="predicted"/>
<reference evidence="2" key="1">
    <citation type="submission" date="2022-07" db="EMBL/GenBank/DDBJ databases">
        <title>Phylogenomic reconstructions and comparative analyses of Kickxellomycotina fungi.</title>
        <authorList>
            <person name="Reynolds N.K."/>
            <person name="Stajich J.E."/>
            <person name="Barry K."/>
            <person name="Grigoriev I.V."/>
            <person name="Crous P."/>
            <person name="Smith M.E."/>
        </authorList>
    </citation>
    <scope>NUCLEOTIDE SEQUENCE</scope>
    <source>
        <strain evidence="2">NBRC 105414</strain>
    </source>
</reference>
<protein>
    <submittedName>
        <fullName evidence="2">Uncharacterized protein</fullName>
    </submittedName>
</protein>
<sequence>MSATVTATSLLRPLYLFPAPGAGAGSSAFGKSSGESGPGSNEVEALGRRLQEHARISEPDSSSGPDSGESGSGSGSGGSGPDGGSDAAVLSRLVVEADGLCGDAAYVRVDHMWPCSPASSASSSAAAGGSSDNSGCGRGNNGGRGQVRGGPKSPLPPPLAAAAHKKAAAPPCSPLIRPRPKSNPFKTLRRGGGGGGGAGSQTPPGSGSAAAAATQQLQRRRPSHHPPPAQPEPSCVHCKFGSFLEFCRAADRCRCDCHAECPCNPCREIQGLRLHARCRPATPAAAPLARHAARK</sequence>
<evidence type="ECO:0000256" key="1">
    <source>
        <dbReference type="SAM" id="MobiDB-lite"/>
    </source>
</evidence>
<evidence type="ECO:0000313" key="2">
    <source>
        <dbReference type="EMBL" id="KAJ2783763.1"/>
    </source>
</evidence>
<feature type="compositionally biased region" description="Gly residues" evidence="1">
    <location>
        <begin position="190"/>
        <end position="199"/>
    </location>
</feature>
<evidence type="ECO:0000313" key="3">
    <source>
        <dbReference type="Proteomes" id="UP001140217"/>
    </source>
</evidence>
<feature type="region of interest" description="Disordered" evidence="1">
    <location>
        <begin position="117"/>
        <end position="233"/>
    </location>
</feature>
<feature type="compositionally biased region" description="Low complexity" evidence="1">
    <location>
        <begin position="118"/>
        <end position="135"/>
    </location>
</feature>
<organism evidence="2 3">
    <name type="scientific">Coemansia javaensis</name>
    <dbReference type="NCBI Taxonomy" id="2761396"/>
    <lineage>
        <taxon>Eukaryota</taxon>
        <taxon>Fungi</taxon>
        <taxon>Fungi incertae sedis</taxon>
        <taxon>Zoopagomycota</taxon>
        <taxon>Kickxellomycotina</taxon>
        <taxon>Kickxellomycetes</taxon>
        <taxon>Kickxellales</taxon>
        <taxon>Kickxellaceae</taxon>
        <taxon>Coemansia</taxon>
    </lineage>
</organism>
<gene>
    <name evidence="2" type="ORF">H4R18_001515</name>
</gene>
<keyword evidence="3" id="KW-1185">Reference proteome</keyword>
<feature type="region of interest" description="Disordered" evidence="1">
    <location>
        <begin position="25"/>
        <end position="87"/>
    </location>
</feature>
<comment type="caution">
    <text evidence="2">The sequence shown here is derived from an EMBL/GenBank/DDBJ whole genome shotgun (WGS) entry which is preliminary data.</text>
</comment>
<feature type="compositionally biased region" description="Low complexity" evidence="1">
    <location>
        <begin position="200"/>
        <end position="217"/>
    </location>
</feature>
<dbReference type="Proteomes" id="UP001140217">
    <property type="component" value="Unassembled WGS sequence"/>
</dbReference>
<dbReference type="AlphaFoldDB" id="A0A9W8HL97"/>
<feature type="compositionally biased region" description="Low complexity" evidence="1">
    <location>
        <begin position="59"/>
        <end position="69"/>
    </location>
</feature>